<dbReference type="InterPro" id="IPR006059">
    <property type="entry name" value="SBP"/>
</dbReference>
<dbReference type="EMBL" id="SODA01000020">
    <property type="protein sequence ID" value="TDW01507.1"/>
    <property type="molecule type" value="Genomic_DNA"/>
</dbReference>
<reference evidence="2 3" key="1">
    <citation type="submission" date="2019-03" db="EMBL/GenBank/DDBJ databases">
        <title>Subsurface microbial communities from deep shales in Ohio and West Virginia, USA.</title>
        <authorList>
            <person name="Wrighton K."/>
        </authorList>
    </citation>
    <scope>NUCLEOTIDE SEQUENCE [LARGE SCALE GENOMIC DNA]</scope>
    <source>
        <strain evidence="2 3">MSL9.2</strain>
    </source>
</reference>
<dbReference type="Pfam" id="PF01547">
    <property type="entry name" value="SBP_bac_1"/>
    <property type="match status" value="1"/>
</dbReference>
<dbReference type="Proteomes" id="UP000294697">
    <property type="component" value="Unassembled WGS sequence"/>
</dbReference>
<proteinExistence type="predicted"/>
<accession>A0A4R7YW82</accession>
<dbReference type="PANTHER" id="PTHR43649">
    <property type="entry name" value="ARABINOSE-BINDING PROTEIN-RELATED"/>
    <property type="match status" value="1"/>
</dbReference>
<dbReference type="Gene3D" id="3.40.190.10">
    <property type="entry name" value="Periplasmic binding protein-like II"/>
    <property type="match status" value="2"/>
</dbReference>
<dbReference type="AlphaFoldDB" id="A0A4R7YW82"/>
<feature type="signal peptide" evidence="1">
    <location>
        <begin position="1"/>
        <end position="24"/>
    </location>
</feature>
<dbReference type="OrthoDB" id="9764112at2"/>
<evidence type="ECO:0000313" key="2">
    <source>
        <dbReference type="EMBL" id="TDW01507.1"/>
    </source>
</evidence>
<evidence type="ECO:0000313" key="3">
    <source>
        <dbReference type="Proteomes" id="UP000294697"/>
    </source>
</evidence>
<sequence>MKKKSFVLWVTISLVLMFSISVMAQTTISVAWWGSQDRHNRTLEVIEMFEEEYPDINVEPEFLGFDGYWEKMAAQAAGRNLPDVMQHGYGLIPQYIEADLLLDLAPYVESGEISREYIDDTIVYQNNGSESMYGVNLGYNAIGLVYDPAMLEEAGVEDFEPGYTYQDLMEKSRKIANNTDFYAKSSYLLLDNIDGFCTFLRQNGTDLYYGEDFASKTFQEIEEIGYDDDQLFVKFHEMELEMVEAGAFAPIDRSSEVTNVEEDLLASGEAAMSAIWSNQLVAMERAADRPLNLTILPKYKDQVAEGLFLQPSQYFSVASNSENPDAAVKFINFFVDNVEANKVLMGERGVPASAKVRDALIPLLDDTTAKTFDYIDLAVEHSGPIAPPYPEVHNQTMQEYDNLREMMFYGLITPEEAARQFRQKVNQILANR</sequence>
<keyword evidence="1" id="KW-0732">Signal</keyword>
<organism evidence="2 3">
    <name type="scientific">Halanaerobium saccharolyticum</name>
    <dbReference type="NCBI Taxonomy" id="43595"/>
    <lineage>
        <taxon>Bacteria</taxon>
        <taxon>Bacillati</taxon>
        <taxon>Bacillota</taxon>
        <taxon>Clostridia</taxon>
        <taxon>Halanaerobiales</taxon>
        <taxon>Halanaerobiaceae</taxon>
        <taxon>Halanaerobium</taxon>
    </lineage>
</organism>
<gene>
    <name evidence="2" type="ORF">C8C77_12037</name>
</gene>
<dbReference type="SUPFAM" id="SSF53850">
    <property type="entry name" value="Periplasmic binding protein-like II"/>
    <property type="match status" value="1"/>
</dbReference>
<protein>
    <submittedName>
        <fullName evidence="2">Multiple sugar transport system substrate-binding protein</fullName>
    </submittedName>
</protein>
<feature type="chain" id="PRO_5020797573" evidence="1">
    <location>
        <begin position="25"/>
        <end position="432"/>
    </location>
</feature>
<evidence type="ECO:0000256" key="1">
    <source>
        <dbReference type="SAM" id="SignalP"/>
    </source>
</evidence>
<dbReference type="PANTHER" id="PTHR43649:SF11">
    <property type="entry name" value="ABC TRANSPORTER SUBSTRATE-BINDING PROTEIN YESO-RELATED"/>
    <property type="match status" value="1"/>
</dbReference>
<dbReference type="RefSeq" id="WP_133960293.1">
    <property type="nucleotide sequence ID" value="NZ_QLME01000019.1"/>
</dbReference>
<name>A0A4R7YW82_9FIRM</name>
<keyword evidence="2" id="KW-0813">Transport</keyword>
<dbReference type="InterPro" id="IPR050490">
    <property type="entry name" value="Bact_solute-bd_prot1"/>
</dbReference>
<comment type="caution">
    <text evidence="2">The sequence shown here is derived from an EMBL/GenBank/DDBJ whole genome shotgun (WGS) entry which is preliminary data.</text>
</comment>
<keyword evidence="2" id="KW-0762">Sugar transport</keyword>